<dbReference type="HOGENOM" id="CLU_096072_3_2_5"/>
<evidence type="ECO:0000256" key="10">
    <source>
        <dbReference type="ARBA" id="ARBA00023125"/>
    </source>
</evidence>
<keyword evidence="7 12" id="KW-0479">Metal-binding</keyword>
<dbReference type="InterPro" id="IPR036388">
    <property type="entry name" value="WH-like_DNA-bd_sf"/>
</dbReference>
<dbReference type="SUPFAM" id="SSF46785">
    <property type="entry name" value="Winged helix' DNA-binding domain"/>
    <property type="match status" value="1"/>
</dbReference>
<comment type="subcellular location">
    <subcellularLocation>
        <location evidence="1">Cytoplasm</location>
    </subcellularLocation>
</comment>
<dbReference type="PANTHER" id="PTHR33202">
    <property type="entry name" value="ZINC UPTAKE REGULATION PROTEIN"/>
    <property type="match status" value="1"/>
</dbReference>
<dbReference type="InterPro" id="IPR043135">
    <property type="entry name" value="Fur_C"/>
</dbReference>
<reference evidence="13 14" key="1">
    <citation type="submission" date="2009-05" db="EMBL/GenBank/DDBJ databases">
        <authorList>
            <person name="Setubal J.C."/>
            <person name="Boyle S."/>
            <person name="Crasta O.R."/>
            <person name="Gillespie J.J."/>
            <person name="Kenyon R.W."/>
            <person name="Lu J."/>
            <person name="Mane S."/>
            <person name="Nagrani S."/>
            <person name="Shallom J.M."/>
            <person name="Shallom S."/>
            <person name="Shukla M."/>
            <person name="Snyder E.E."/>
            <person name="Sobral B.W."/>
            <person name="Wattam A.R."/>
            <person name="Will R."/>
            <person name="Williams K."/>
            <person name="Yoo H."/>
            <person name="Munk C."/>
            <person name="Tapia R."/>
            <person name="Green L."/>
            <person name="Rogers Y."/>
            <person name="Detter J.C."/>
            <person name="Bruce D."/>
            <person name="Brettin T.S."/>
            <person name="Tsolis R."/>
        </authorList>
    </citation>
    <scope>NUCLEOTIDE SEQUENCE [LARGE SCALE GENOMIC DNA]</scope>
    <source>
        <strain evidence="13 14">LMG 3301</strain>
    </source>
</reference>
<keyword evidence="5" id="KW-0963">Cytoplasm</keyword>
<gene>
    <name evidence="13" type="ORF">OINT_1002032</name>
</gene>
<dbReference type="AlphaFoldDB" id="C4WHD9"/>
<accession>C4WHD9</accession>
<feature type="binding site" evidence="12">
    <location>
        <position position="163"/>
    </location>
    <ligand>
        <name>Fe cation</name>
        <dbReference type="ChEBI" id="CHEBI:24875"/>
    </ligand>
</feature>
<evidence type="ECO:0000256" key="11">
    <source>
        <dbReference type="ARBA" id="ARBA00023163"/>
    </source>
</evidence>
<evidence type="ECO:0000256" key="2">
    <source>
        <dbReference type="ARBA" id="ARBA00007957"/>
    </source>
</evidence>
<dbReference type="Pfam" id="PF01475">
    <property type="entry name" value="FUR"/>
    <property type="match status" value="1"/>
</dbReference>
<dbReference type="Gene3D" id="1.10.10.10">
    <property type="entry name" value="Winged helix-like DNA-binding domain superfamily/Winged helix DNA-binding domain"/>
    <property type="match status" value="1"/>
</dbReference>
<evidence type="ECO:0000256" key="9">
    <source>
        <dbReference type="ARBA" id="ARBA00023015"/>
    </source>
</evidence>
<keyword evidence="8" id="KW-0862">Zinc</keyword>
<feature type="binding site" evidence="12">
    <location>
        <position position="125"/>
    </location>
    <ligand>
        <name>Fe cation</name>
        <dbReference type="ChEBI" id="CHEBI:24875"/>
    </ligand>
</feature>
<comment type="cofactor">
    <cofactor evidence="12">
        <name>Mn(2+)</name>
        <dbReference type="ChEBI" id="CHEBI:29035"/>
    </cofactor>
    <cofactor evidence="12">
        <name>Fe(2+)</name>
        <dbReference type="ChEBI" id="CHEBI:29033"/>
    </cofactor>
    <text evidence="12">Binds 1 Mn(2+) or Fe(2+) ion per subunit.</text>
</comment>
<dbReference type="GO" id="GO:0003700">
    <property type="term" value="F:DNA-binding transcription factor activity"/>
    <property type="evidence" value="ECO:0007669"/>
    <property type="project" value="InterPro"/>
</dbReference>
<dbReference type="GO" id="GO:0005829">
    <property type="term" value="C:cytosol"/>
    <property type="evidence" value="ECO:0007669"/>
    <property type="project" value="TreeGrafter"/>
</dbReference>
<keyword evidence="6" id="KW-0678">Repressor</keyword>
<protein>
    <recommendedName>
        <fullName evidence="4">Ferric uptake regulation protein</fullName>
    </recommendedName>
</protein>
<evidence type="ECO:0000313" key="14">
    <source>
        <dbReference type="Proteomes" id="UP000004386"/>
    </source>
</evidence>
<evidence type="ECO:0000256" key="6">
    <source>
        <dbReference type="ARBA" id="ARBA00022491"/>
    </source>
</evidence>
<keyword evidence="9" id="KW-0805">Transcription regulation</keyword>
<organism evidence="13 14">
    <name type="scientific">Brucella intermedia LMG 3301</name>
    <dbReference type="NCBI Taxonomy" id="641118"/>
    <lineage>
        <taxon>Bacteria</taxon>
        <taxon>Pseudomonadati</taxon>
        <taxon>Pseudomonadota</taxon>
        <taxon>Alphaproteobacteria</taxon>
        <taxon>Hyphomicrobiales</taxon>
        <taxon>Brucellaceae</taxon>
        <taxon>Brucella/Ochrobactrum group</taxon>
        <taxon>Brucella</taxon>
    </lineage>
</organism>
<dbReference type="Proteomes" id="UP000004386">
    <property type="component" value="Unassembled WGS sequence"/>
</dbReference>
<sequence length="174" mass="20038">MRSHAQSQQGLGRSLRCQLQKFATGARTVHNCRMSESYKKPDYEQELRQAGVRITRPRRIILNILTETEDHPDALEIFRRAVEIDSSISLSTVYRTMKLLEERGAIHRHAFAGGPSRFEQASGAHHDHIIDMDSGEVVEFRSDKIEKLQEEIARSLGYEIVHHRLELYCKKIGN</sequence>
<evidence type="ECO:0000256" key="8">
    <source>
        <dbReference type="ARBA" id="ARBA00022833"/>
    </source>
</evidence>
<dbReference type="GO" id="GO:0045892">
    <property type="term" value="P:negative regulation of DNA-templated transcription"/>
    <property type="evidence" value="ECO:0007669"/>
    <property type="project" value="TreeGrafter"/>
</dbReference>
<comment type="similarity">
    <text evidence="2">Belongs to the Fur family.</text>
</comment>
<dbReference type="CDD" id="cd07153">
    <property type="entry name" value="Fur_like"/>
    <property type="match status" value="1"/>
</dbReference>
<evidence type="ECO:0000256" key="4">
    <source>
        <dbReference type="ARBA" id="ARBA00020910"/>
    </source>
</evidence>
<evidence type="ECO:0000256" key="5">
    <source>
        <dbReference type="ARBA" id="ARBA00022490"/>
    </source>
</evidence>
<evidence type="ECO:0000256" key="12">
    <source>
        <dbReference type="PIRSR" id="PIRSR602481-2"/>
    </source>
</evidence>
<comment type="caution">
    <text evidence="13">The sequence shown here is derived from an EMBL/GenBank/DDBJ whole genome shotgun (WGS) entry which is preliminary data.</text>
</comment>
<dbReference type="InterPro" id="IPR036390">
    <property type="entry name" value="WH_DNA-bd_sf"/>
</dbReference>
<dbReference type="InterPro" id="IPR002481">
    <property type="entry name" value="FUR"/>
</dbReference>
<feature type="binding site" evidence="12">
    <location>
        <position position="127"/>
    </location>
    <ligand>
        <name>Fe cation</name>
        <dbReference type="ChEBI" id="CHEBI:24875"/>
    </ligand>
</feature>
<evidence type="ECO:0000256" key="3">
    <source>
        <dbReference type="ARBA" id="ARBA00011738"/>
    </source>
</evidence>
<comment type="subunit">
    <text evidence="3">Homodimer.</text>
</comment>
<feature type="binding site" evidence="12">
    <location>
        <position position="146"/>
    </location>
    <ligand>
        <name>Fe cation</name>
        <dbReference type="ChEBI" id="CHEBI:24875"/>
    </ligand>
</feature>
<evidence type="ECO:0000256" key="7">
    <source>
        <dbReference type="ARBA" id="ARBA00022723"/>
    </source>
</evidence>
<dbReference type="GO" id="GO:1900376">
    <property type="term" value="P:regulation of secondary metabolite biosynthetic process"/>
    <property type="evidence" value="ECO:0007669"/>
    <property type="project" value="TreeGrafter"/>
</dbReference>
<dbReference type="EMBL" id="ACQA01000001">
    <property type="protein sequence ID" value="EEQ96586.1"/>
    <property type="molecule type" value="Genomic_DNA"/>
</dbReference>
<dbReference type="GO" id="GO:0008270">
    <property type="term" value="F:zinc ion binding"/>
    <property type="evidence" value="ECO:0007669"/>
    <property type="project" value="TreeGrafter"/>
</dbReference>
<evidence type="ECO:0000256" key="1">
    <source>
        <dbReference type="ARBA" id="ARBA00004496"/>
    </source>
</evidence>
<keyword evidence="12" id="KW-0408">Iron</keyword>
<dbReference type="Gene3D" id="3.30.1490.190">
    <property type="match status" value="1"/>
</dbReference>
<proteinExistence type="inferred from homology"/>
<dbReference type="GO" id="GO:0000976">
    <property type="term" value="F:transcription cis-regulatory region binding"/>
    <property type="evidence" value="ECO:0007669"/>
    <property type="project" value="TreeGrafter"/>
</dbReference>
<keyword evidence="11" id="KW-0804">Transcription</keyword>
<keyword evidence="10" id="KW-0238">DNA-binding</keyword>
<evidence type="ECO:0000313" key="13">
    <source>
        <dbReference type="EMBL" id="EEQ96586.1"/>
    </source>
</evidence>
<name>C4WHD9_9HYPH</name>
<dbReference type="PANTHER" id="PTHR33202:SF2">
    <property type="entry name" value="FERRIC UPTAKE REGULATION PROTEIN"/>
    <property type="match status" value="1"/>
</dbReference>